<evidence type="ECO:0000313" key="1">
    <source>
        <dbReference type="EMBL" id="CAD0101442.1"/>
    </source>
</evidence>
<evidence type="ECO:0000313" key="2">
    <source>
        <dbReference type="Proteomes" id="UP000714618"/>
    </source>
</evidence>
<organism evidence="1 2">
    <name type="scientific">Aureobasidium mustum</name>
    <dbReference type="NCBI Taxonomy" id="2773714"/>
    <lineage>
        <taxon>Eukaryota</taxon>
        <taxon>Fungi</taxon>
        <taxon>Dikarya</taxon>
        <taxon>Ascomycota</taxon>
        <taxon>Pezizomycotina</taxon>
        <taxon>Dothideomycetes</taxon>
        <taxon>Dothideomycetidae</taxon>
        <taxon>Dothideales</taxon>
        <taxon>Saccotheciaceae</taxon>
        <taxon>Aureobasidium</taxon>
    </lineage>
</organism>
<gene>
    <name evidence="1" type="ORF">AWRI4233_LOCUS10267</name>
</gene>
<sequence length="393" mass="45168">MPRYSDLLSLGWDVDYRLSYFVEDPKESRGVLGYNEALIVGSLPLQFFSQVNWKDCSLDVFIQSGIKADAISDYSQNEGYGSQEPCIFYGQEYEFEMTPWVKDENIKVNIISADFMSLWAFFEGPAFSTASSCFITSDAAYCLFPEYTYGTQKLKWAQDLESAQESLLPIFRKHVARGWCLNEQSVEQGSDINQEFEDTVKDLGGPRRIGDEKTWVVPLDCTGIPRAEMNRTVVERNTFQVQVKMTEDGSGVFVRFETLEFQCCILEHRYTFDAAPEGQDDFHEYLRYVLCRRAAVQIQKHIDEGTFTLKKVNYRQALAKMATATETKMEGKGCNERCHLLDSRSTKGGFIVPEGWEYHDNLIPEIWAEWLKAYSRDHGIITNIQEENDEDEA</sequence>
<dbReference type="Proteomes" id="UP000714618">
    <property type="component" value="Unassembled WGS sequence"/>
</dbReference>
<accession>A0A9N8PP33</accession>
<dbReference type="AlphaFoldDB" id="A0A9N8PP33"/>
<proteinExistence type="predicted"/>
<comment type="caution">
    <text evidence="1">The sequence shown here is derived from an EMBL/GenBank/DDBJ whole genome shotgun (WGS) entry which is preliminary data.</text>
</comment>
<dbReference type="OrthoDB" id="10025998at2759"/>
<protein>
    <submittedName>
        <fullName evidence="1">Uncharacterized protein</fullName>
    </submittedName>
</protein>
<reference evidence="1" key="1">
    <citation type="submission" date="2020-06" db="EMBL/GenBank/DDBJ databases">
        <authorList>
            <person name="Onetto C."/>
        </authorList>
    </citation>
    <scope>NUCLEOTIDE SEQUENCE</scope>
</reference>
<dbReference type="EMBL" id="CAIJEO010000013">
    <property type="protein sequence ID" value="CAD0101442.1"/>
    <property type="molecule type" value="Genomic_DNA"/>
</dbReference>
<name>A0A9N8PP33_9PEZI</name>
<keyword evidence="2" id="KW-1185">Reference proteome</keyword>